<dbReference type="EMBL" id="MVGT01001690">
    <property type="protein sequence ID" value="OVA11477.1"/>
    <property type="molecule type" value="Genomic_DNA"/>
</dbReference>
<name>A0A200QM23_MACCD</name>
<protein>
    <submittedName>
        <fullName evidence="2">Uncharacterized protein</fullName>
    </submittedName>
</protein>
<accession>A0A200QM23</accession>
<dbReference type="PANTHER" id="PTHR38371:SF1">
    <property type="entry name" value="RHO GTPASE-ACTIVATING PROTEIN"/>
    <property type="match status" value="1"/>
</dbReference>
<comment type="caution">
    <text evidence="2">The sequence shown here is derived from an EMBL/GenBank/DDBJ whole genome shotgun (WGS) entry which is preliminary data.</text>
</comment>
<reference evidence="2 3" key="1">
    <citation type="journal article" date="2017" name="Mol. Plant">
        <title>The Genome of Medicinal Plant Macleaya cordata Provides New Insights into Benzylisoquinoline Alkaloids Metabolism.</title>
        <authorList>
            <person name="Liu X."/>
            <person name="Liu Y."/>
            <person name="Huang P."/>
            <person name="Ma Y."/>
            <person name="Qing Z."/>
            <person name="Tang Q."/>
            <person name="Cao H."/>
            <person name="Cheng P."/>
            <person name="Zheng Y."/>
            <person name="Yuan Z."/>
            <person name="Zhou Y."/>
            <person name="Liu J."/>
            <person name="Tang Z."/>
            <person name="Zhuo Y."/>
            <person name="Zhang Y."/>
            <person name="Yu L."/>
            <person name="Huang J."/>
            <person name="Yang P."/>
            <person name="Peng Q."/>
            <person name="Zhang J."/>
            <person name="Jiang W."/>
            <person name="Zhang Z."/>
            <person name="Lin K."/>
            <person name="Ro D.K."/>
            <person name="Chen X."/>
            <person name="Xiong X."/>
            <person name="Shang Y."/>
            <person name="Huang S."/>
            <person name="Zeng J."/>
        </authorList>
    </citation>
    <scope>NUCLEOTIDE SEQUENCE [LARGE SCALE GENOMIC DNA]</scope>
    <source>
        <strain evidence="3">cv. BLH2017</strain>
        <tissue evidence="2">Root</tissue>
    </source>
</reference>
<sequence>MADFGAPSFSLGLDLDFESENPPEEEPACEPPPEHSIDVSSQSFEEDEHIQEQTLKPNIQVEDSPPILKRLRRGPSSQSSGVQKREPMFISSTVDDDIEDFSSQEDSPRDTHSSVQNRSAWSTTKFTLPCHRVLPNQWVSKPKAQKDTPCSNASASTSLDPSEKKMMFPKLTISPLRRFQLLDSDSDDLSAGDDLYKDASTVDSSGKKRQRSPSQFVAGNQQKKANISSATLQSEDLWKDFTPKKSLKILTPALDEFCEEYFMSVKDSNVNQRKGEDIHLSSSKACFLEKGISESIGKDGRPPAYQYFYHDDLRIQRLVRDRLPYFFPLGVKENRLDKQSDAAAIDYMSQFGHRETPGQSCAKGNKNLEQNPKRGRKNLKNSNAKEAFQASANWVNPKSCVNIPKDAGKRRVHANNRSAGHWYTNPDGRKVYVTKNGQELTGRIAYRHHRKESGAGSKKSRKKASPKKKSKR</sequence>
<evidence type="ECO:0000313" key="3">
    <source>
        <dbReference type="Proteomes" id="UP000195402"/>
    </source>
</evidence>
<feature type="compositionally biased region" description="Basic residues" evidence="1">
    <location>
        <begin position="458"/>
        <end position="472"/>
    </location>
</feature>
<feature type="region of interest" description="Disordered" evidence="1">
    <location>
        <begin position="197"/>
        <end position="223"/>
    </location>
</feature>
<dbReference type="OMA" id="VCEEYFQ"/>
<dbReference type="STRING" id="56857.A0A200QM23"/>
<feature type="compositionally biased region" description="Acidic residues" evidence="1">
    <location>
        <begin position="15"/>
        <end position="28"/>
    </location>
</feature>
<evidence type="ECO:0000313" key="2">
    <source>
        <dbReference type="EMBL" id="OVA11477.1"/>
    </source>
</evidence>
<feature type="compositionally biased region" description="Acidic residues" evidence="1">
    <location>
        <begin position="94"/>
        <end position="103"/>
    </location>
</feature>
<dbReference type="AlphaFoldDB" id="A0A200QM23"/>
<keyword evidence="3" id="KW-1185">Reference proteome</keyword>
<feature type="compositionally biased region" description="Polar residues" evidence="1">
    <location>
        <begin position="148"/>
        <end position="160"/>
    </location>
</feature>
<feature type="region of interest" description="Disordered" evidence="1">
    <location>
        <begin position="354"/>
        <end position="380"/>
    </location>
</feature>
<dbReference type="PANTHER" id="PTHR38371">
    <property type="entry name" value="RHO GTPASE-ACTIVATING PROTEIN"/>
    <property type="match status" value="1"/>
</dbReference>
<feature type="compositionally biased region" description="Polar residues" evidence="1">
    <location>
        <begin position="212"/>
        <end position="223"/>
    </location>
</feature>
<evidence type="ECO:0000256" key="1">
    <source>
        <dbReference type="SAM" id="MobiDB-lite"/>
    </source>
</evidence>
<proteinExistence type="predicted"/>
<dbReference type="InParanoid" id="A0A200QM23"/>
<feature type="region of interest" description="Disordered" evidence="1">
    <location>
        <begin position="435"/>
        <end position="472"/>
    </location>
</feature>
<feature type="region of interest" description="Disordered" evidence="1">
    <location>
        <begin position="137"/>
        <end position="163"/>
    </location>
</feature>
<dbReference type="OrthoDB" id="1671977at2759"/>
<dbReference type="FunCoup" id="A0A200QM23">
    <property type="interactions" value="1545"/>
</dbReference>
<organism evidence="2 3">
    <name type="scientific">Macleaya cordata</name>
    <name type="common">Five-seeded plume-poppy</name>
    <name type="synonym">Bocconia cordata</name>
    <dbReference type="NCBI Taxonomy" id="56857"/>
    <lineage>
        <taxon>Eukaryota</taxon>
        <taxon>Viridiplantae</taxon>
        <taxon>Streptophyta</taxon>
        <taxon>Embryophyta</taxon>
        <taxon>Tracheophyta</taxon>
        <taxon>Spermatophyta</taxon>
        <taxon>Magnoliopsida</taxon>
        <taxon>Ranunculales</taxon>
        <taxon>Papaveraceae</taxon>
        <taxon>Papaveroideae</taxon>
        <taxon>Macleaya</taxon>
    </lineage>
</organism>
<gene>
    <name evidence="2" type="ORF">BVC80_9009g3</name>
</gene>
<feature type="region of interest" description="Disordered" evidence="1">
    <location>
        <begin position="1"/>
        <end position="121"/>
    </location>
</feature>
<dbReference type="Proteomes" id="UP000195402">
    <property type="component" value="Unassembled WGS sequence"/>
</dbReference>